<proteinExistence type="predicted"/>
<keyword evidence="1" id="KW-0479">Metal-binding</keyword>
<dbReference type="GO" id="GO:0005509">
    <property type="term" value="F:calcium ion binding"/>
    <property type="evidence" value="ECO:0007669"/>
    <property type="project" value="InterPro"/>
</dbReference>
<dbReference type="SUPFAM" id="SSF47473">
    <property type="entry name" value="EF-hand"/>
    <property type="match status" value="1"/>
</dbReference>
<sequence length="181" mass="20396">MGGGISQLSEEQIKELTEQTPFNAKELAKLLKRYSHYDNSEKGDLGVSLEELLKIPELIGYSLIPAVAQLFVLDSGRIYPEQFIYMFSVLNSRTTVEKKRDLAFKLADTNKQGVLNKSDVIGFLGLLYAGALSAKEVEYLAEKILQREDLDEQGQLSRTDFDKFVSDAELKEQLTVDLQLQ</sequence>
<evidence type="ECO:0000259" key="3">
    <source>
        <dbReference type="PROSITE" id="PS50222"/>
    </source>
</evidence>
<dbReference type="RefSeq" id="XP_013421789.1">
    <property type="nucleotide sequence ID" value="XM_013566335.1"/>
</dbReference>
<evidence type="ECO:0000313" key="5">
    <source>
        <dbReference type="RefSeq" id="XP_013421789.1"/>
    </source>
</evidence>
<dbReference type="Proteomes" id="UP000085678">
    <property type="component" value="Unplaced"/>
</dbReference>
<dbReference type="AlphaFoldDB" id="A0A1S3KH43"/>
<dbReference type="KEGG" id="lak:106181833"/>
<dbReference type="GeneID" id="106181833"/>
<dbReference type="InterPro" id="IPR011992">
    <property type="entry name" value="EF-hand-dom_pair"/>
</dbReference>
<name>A0A1S3KH43_LINAN</name>
<dbReference type="Gene3D" id="1.10.238.10">
    <property type="entry name" value="EF-hand"/>
    <property type="match status" value="1"/>
</dbReference>
<evidence type="ECO:0000256" key="1">
    <source>
        <dbReference type="ARBA" id="ARBA00022723"/>
    </source>
</evidence>
<dbReference type="PROSITE" id="PS50222">
    <property type="entry name" value="EF_HAND_2"/>
    <property type="match status" value="1"/>
</dbReference>
<evidence type="ECO:0000313" key="4">
    <source>
        <dbReference type="Proteomes" id="UP000085678"/>
    </source>
</evidence>
<reference evidence="5" key="1">
    <citation type="submission" date="2025-08" db="UniProtKB">
        <authorList>
            <consortium name="RefSeq"/>
        </authorList>
    </citation>
    <scope>IDENTIFICATION</scope>
    <source>
        <tissue evidence="5">Gonads</tissue>
    </source>
</reference>
<dbReference type="InParanoid" id="A0A1S3KH43"/>
<keyword evidence="2" id="KW-0677">Repeat</keyword>
<dbReference type="OMA" id="FTHDEIF"/>
<evidence type="ECO:0000256" key="2">
    <source>
        <dbReference type="ARBA" id="ARBA00022737"/>
    </source>
</evidence>
<dbReference type="InterPro" id="IPR002048">
    <property type="entry name" value="EF_hand_dom"/>
</dbReference>
<dbReference type="OrthoDB" id="114727at2759"/>
<dbReference type="PANTHER" id="PTHR45942">
    <property type="entry name" value="PROTEIN PHOSPATASE 3 REGULATORY SUBUNIT B ALPHA ISOFORM TYPE 1"/>
    <property type="match status" value="1"/>
</dbReference>
<organism evidence="4 5">
    <name type="scientific">Lingula anatina</name>
    <name type="common">Brachiopod</name>
    <name type="synonym">Lingula unguis</name>
    <dbReference type="NCBI Taxonomy" id="7574"/>
    <lineage>
        <taxon>Eukaryota</taxon>
        <taxon>Metazoa</taxon>
        <taxon>Spiralia</taxon>
        <taxon>Lophotrochozoa</taxon>
        <taxon>Brachiopoda</taxon>
        <taxon>Linguliformea</taxon>
        <taxon>Lingulata</taxon>
        <taxon>Lingulida</taxon>
        <taxon>Linguloidea</taxon>
        <taxon>Lingulidae</taxon>
        <taxon>Lingula</taxon>
    </lineage>
</organism>
<feature type="domain" description="EF-hand" evidence="3">
    <location>
        <begin position="95"/>
        <end position="130"/>
    </location>
</feature>
<keyword evidence="4" id="KW-1185">Reference proteome</keyword>
<gene>
    <name evidence="5" type="primary">LOC106181833</name>
</gene>
<protein>
    <submittedName>
        <fullName evidence="5">Uncharacterized protein LOC106181833</fullName>
    </submittedName>
</protein>
<accession>A0A1S3KH43</accession>
<dbReference type="STRING" id="7574.A0A1S3KH43"/>